<sequence length="107" mass="12189">MYIRRGTDNRIVAISKVATEGFDEQVAEDNTELYAFLQDAKSSRQQTLETSDLHMVRVLEDVINLLIERNVIRFTDLPSAAQGKLLSRRALREAVNLLDDEDDNIPL</sequence>
<evidence type="ECO:0008006" key="3">
    <source>
        <dbReference type="Google" id="ProtNLM"/>
    </source>
</evidence>
<dbReference type="EMBL" id="PRDL01000001">
    <property type="protein sequence ID" value="MBE8717132.1"/>
    <property type="molecule type" value="Genomic_DNA"/>
</dbReference>
<accession>A0A928YTR3</accession>
<protein>
    <recommendedName>
        <fullName evidence="3">Tryptophan synthase subunit beta like protein</fullName>
    </recommendedName>
</protein>
<keyword evidence="2" id="KW-1185">Reference proteome</keyword>
<reference evidence="1" key="1">
    <citation type="submission" date="2018-07" db="EMBL/GenBank/DDBJ databases">
        <title>Genome assembly of strain Ka43.</title>
        <authorList>
            <person name="Kukolya J."/>
            <person name="Nagy I."/>
            <person name="Horvath B."/>
            <person name="Toth A."/>
        </authorList>
    </citation>
    <scope>NUCLEOTIDE SEQUENCE</scope>
    <source>
        <strain evidence="1">KB43</strain>
    </source>
</reference>
<gene>
    <name evidence="1" type="ORF">C4F51_08020</name>
</gene>
<proteinExistence type="predicted"/>
<comment type="caution">
    <text evidence="1">The sequence shown here is derived from an EMBL/GenBank/DDBJ whole genome shotgun (WGS) entry which is preliminary data.</text>
</comment>
<evidence type="ECO:0000313" key="2">
    <source>
        <dbReference type="Proteomes" id="UP000652567"/>
    </source>
</evidence>
<evidence type="ECO:0000313" key="1">
    <source>
        <dbReference type="EMBL" id="MBE8717132.1"/>
    </source>
</evidence>
<name>A0A928YTR3_9GAMM</name>
<dbReference type="AlphaFoldDB" id="A0A928YTR3"/>
<dbReference type="Proteomes" id="UP000652567">
    <property type="component" value="Unassembled WGS sequence"/>
</dbReference>
<dbReference type="RefSeq" id="WP_193908745.1">
    <property type="nucleotide sequence ID" value="NZ_PRDL01000001.1"/>
</dbReference>
<organism evidence="1 2">
    <name type="scientific">Cellvibrio polysaccharolyticus</name>
    <dbReference type="NCBI Taxonomy" id="2082724"/>
    <lineage>
        <taxon>Bacteria</taxon>
        <taxon>Pseudomonadati</taxon>
        <taxon>Pseudomonadota</taxon>
        <taxon>Gammaproteobacteria</taxon>
        <taxon>Cellvibrionales</taxon>
        <taxon>Cellvibrionaceae</taxon>
        <taxon>Cellvibrio</taxon>
    </lineage>
</organism>